<dbReference type="SMART" id="SM00342">
    <property type="entry name" value="HTH_ARAC"/>
    <property type="match status" value="1"/>
</dbReference>
<dbReference type="Gene3D" id="1.10.10.60">
    <property type="entry name" value="Homeodomain-like"/>
    <property type="match status" value="1"/>
</dbReference>
<dbReference type="Pfam" id="PF12833">
    <property type="entry name" value="HTH_18"/>
    <property type="match status" value="1"/>
</dbReference>
<keyword evidence="2" id="KW-0238">DNA-binding</keyword>
<evidence type="ECO:0000313" key="7">
    <source>
        <dbReference type="Proteomes" id="UP001291309"/>
    </source>
</evidence>
<dbReference type="InterPro" id="IPR003313">
    <property type="entry name" value="AraC-bd"/>
</dbReference>
<dbReference type="PANTHER" id="PTHR46796:SF2">
    <property type="entry name" value="TRANSCRIPTIONAL REGULATORY PROTEIN"/>
    <property type="match status" value="1"/>
</dbReference>
<dbReference type="PANTHER" id="PTHR46796">
    <property type="entry name" value="HTH-TYPE TRANSCRIPTIONAL ACTIVATOR RHAS-RELATED"/>
    <property type="match status" value="1"/>
</dbReference>
<dbReference type="InterPro" id="IPR050204">
    <property type="entry name" value="AraC_XylS_family_regulators"/>
</dbReference>
<keyword evidence="1" id="KW-0805">Transcription regulation</keyword>
<dbReference type="InterPro" id="IPR037923">
    <property type="entry name" value="HTH-like"/>
</dbReference>
<evidence type="ECO:0000256" key="1">
    <source>
        <dbReference type="ARBA" id="ARBA00023015"/>
    </source>
</evidence>
<dbReference type="RefSeq" id="WP_321545288.1">
    <property type="nucleotide sequence ID" value="NZ_JAXIVS010000003.1"/>
</dbReference>
<proteinExistence type="predicted"/>
<evidence type="ECO:0000256" key="2">
    <source>
        <dbReference type="ARBA" id="ARBA00023125"/>
    </source>
</evidence>
<dbReference type="SUPFAM" id="SSF46689">
    <property type="entry name" value="Homeodomain-like"/>
    <property type="match status" value="2"/>
</dbReference>
<name>A0ABU5H1A7_9BACT</name>
<organism evidence="6 7">
    <name type="scientific">Hyalangium rubrum</name>
    <dbReference type="NCBI Taxonomy" id="3103134"/>
    <lineage>
        <taxon>Bacteria</taxon>
        <taxon>Pseudomonadati</taxon>
        <taxon>Myxococcota</taxon>
        <taxon>Myxococcia</taxon>
        <taxon>Myxococcales</taxon>
        <taxon>Cystobacterineae</taxon>
        <taxon>Archangiaceae</taxon>
        <taxon>Hyalangium</taxon>
    </lineage>
</organism>
<evidence type="ECO:0000259" key="5">
    <source>
        <dbReference type="PROSITE" id="PS01124"/>
    </source>
</evidence>
<sequence length="299" mass="32888">MPGPNLPSPSRSPASQPGKDWVDVSRDSATGIETIRAHFTGHAYDPHFHDAYLVGVTEQGLQEFSCRRALHRSTPGRVILIEPGEIHDGQARDEAGFTYLMLYLDPAWVTQSCTRVADGTFSLHQAGFRATLNDEPRLAAAIRRAFWRLHQPESRLARDGALDALAAALNSHFGASEVVRVGETATRAARRARELLREHMEQDLGLDALARLCGADRFQLSRAFRAAYGLPPHAYLVQLRLAAARRRLAMGEAPASVAAAVGFADQSHLGRWFRRAFGLTPAAYRAICTNVPDGKFLDR</sequence>
<protein>
    <submittedName>
        <fullName evidence="6">AraC family transcriptional regulator</fullName>
    </submittedName>
</protein>
<dbReference type="InterPro" id="IPR018060">
    <property type="entry name" value="HTH_AraC"/>
</dbReference>
<dbReference type="Proteomes" id="UP001291309">
    <property type="component" value="Unassembled WGS sequence"/>
</dbReference>
<dbReference type="Pfam" id="PF02311">
    <property type="entry name" value="AraC_binding"/>
    <property type="match status" value="1"/>
</dbReference>
<keyword evidence="7" id="KW-1185">Reference proteome</keyword>
<evidence type="ECO:0000256" key="3">
    <source>
        <dbReference type="ARBA" id="ARBA00023163"/>
    </source>
</evidence>
<dbReference type="PROSITE" id="PS01124">
    <property type="entry name" value="HTH_ARAC_FAMILY_2"/>
    <property type="match status" value="1"/>
</dbReference>
<dbReference type="SUPFAM" id="SSF51215">
    <property type="entry name" value="Regulatory protein AraC"/>
    <property type="match status" value="1"/>
</dbReference>
<comment type="caution">
    <text evidence="6">The sequence shown here is derived from an EMBL/GenBank/DDBJ whole genome shotgun (WGS) entry which is preliminary data.</text>
</comment>
<evidence type="ECO:0000256" key="4">
    <source>
        <dbReference type="SAM" id="MobiDB-lite"/>
    </source>
</evidence>
<gene>
    <name evidence="6" type="ORF">SYV04_09175</name>
</gene>
<accession>A0ABU5H1A7</accession>
<reference evidence="6 7" key="1">
    <citation type="submission" date="2023-12" db="EMBL/GenBank/DDBJ databases">
        <title>the genome sequence of Hyalangium sp. s54d21.</title>
        <authorList>
            <person name="Zhang X."/>
        </authorList>
    </citation>
    <scope>NUCLEOTIDE SEQUENCE [LARGE SCALE GENOMIC DNA]</scope>
    <source>
        <strain evidence="7">s54d21</strain>
    </source>
</reference>
<feature type="region of interest" description="Disordered" evidence="4">
    <location>
        <begin position="1"/>
        <end position="22"/>
    </location>
</feature>
<evidence type="ECO:0000313" key="6">
    <source>
        <dbReference type="EMBL" id="MDY7226557.1"/>
    </source>
</evidence>
<dbReference type="EMBL" id="JAXIVS010000003">
    <property type="protein sequence ID" value="MDY7226557.1"/>
    <property type="molecule type" value="Genomic_DNA"/>
</dbReference>
<keyword evidence="3" id="KW-0804">Transcription</keyword>
<dbReference type="InterPro" id="IPR009057">
    <property type="entry name" value="Homeodomain-like_sf"/>
</dbReference>
<feature type="domain" description="HTH araC/xylS-type" evidence="5">
    <location>
        <begin position="190"/>
        <end position="287"/>
    </location>
</feature>